<evidence type="ECO:0000256" key="4">
    <source>
        <dbReference type="ARBA" id="ARBA00022496"/>
    </source>
</evidence>
<keyword evidence="8 12" id="KW-0798">TonB box</keyword>
<accession>A0A395LNN6</accession>
<gene>
    <name evidence="16" type="ORF">DL238_12075</name>
</gene>
<dbReference type="AlphaFoldDB" id="A0A395LNN6"/>
<dbReference type="SUPFAM" id="SSF56935">
    <property type="entry name" value="Porins"/>
    <property type="match status" value="1"/>
</dbReference>
<evidence type="ECO:0000256" key="2">
    <source>
        <dbReference type="ARBA" id="ARBA00022448"/>
    </source>
</evidence>
<dbReference type="RefSeq" id="WP_115492495.1">
    <property type="nucleotide sequence ID" value="NZ_JACHWW010000001.1"/>
</dbReference>
<evidence type="ECO:0000256" key="11">
    <source>
        <dbReference type="PROSITE-ProRule" id="PRU01360"/>
    </source>
</evidence>
<proteinExistence type="inferred from homology"/>
<comment type="similarity">
    <text evidence="11 12">Belongs to the TonB-dependent receptor family.</text>
</comment>
<feature type="domain" description="TonB-dependent receptor-like beta-barrel" evidence="14">
    <location>
        <begin position="273"/>
        <end position="713"/>
    </location>
</feature>
<keyword evidence="16" id="KW-0675">Receptor</keyword>
<evidence type="ECO:0000256" key="10">
    <source>
        <dbReference type="ARBA" id="ARBA00023237"/>
    </source>
</evidence>
<dbReference type="InterPro" id="IPR012910">
    <property type="entry name" value="Plug_dom"/>
</dbReference>
<reference evidence="16 17" key="1">
    <citation type="submission" date="2018-07" db="EMBL/GenBank/DDBJ databases">
        <title>Erythrobacter nanhaiensis sp. nov., a novel member of the genus Erythrobacter isolated from the South China Sea.</title>
        <authorList>
            <person name="Chen X."/>
            <person name="Liu J."/>
        </authorList>
    </citation>
    <scope>NUCLEOTIDE SEQUENCE [LARGE SCALE GENOMIC DNA]</scope>
    <source>
        <strain evidence="16 17">S-5</strain>
    </source>
</reference>
<evidence type="ECO:0000259" key="14">
    <source>
        <dbReference type="Pfam" id="PF00593"/>
    </source>
</evidence>
<keyword evidence="13" id="KW-0732">Signal</keyword>
<keyword evidence="3 11" id="KW-1134">Transmembrane beta strand</keyword>
<keyword evidence="2 11" id="KW-0813">Transport</keyword>
<dbReference type="Pfam" id="PF07715">
    <property type="entry name" value="Plug"/>
    <property type="match status" value="1"/>
</dbReference>
<feature type="domain" description="TonB-dependent receptor plug" evidence="15">
    <location>
        <begin position="48"/>
        <end position="155"/>
    </location>
</feature>
<feature type="chain" id="PRO_5017302903" evidence="13">
    <location>
        <begin position="23"/>
        <end position="746"/>
    </location>
</feature>
<keyword evidence="9 11" id="KW-0472">Membrane</keyword>
<keyword evidence="7" id="KW-0406">Ion transport</keyword>
<evidence type="ECO:0000256" key="8">
    <source>
        <dbReference type="ARBA" id="ARBA00023077"/>
    </source>
</evidence>
<sequence length="746" mass="78984">MKSSGCAVISLAACAIPGTAIAQGAVGQVPADDEVIVVTATRQPLPIERVPGSVLLLDEDALDQAQGFTGAEDLAELLPGVEAAVANGTQVAFQIRGIGAVDHQALTPTAAAVYADGVFKATNVQTSALLYDLARVEVLKGPQGTLYGRNASAGAVNFITRRPDAEDANYARLGYGNFDRIDVDAAVGGRIADGAYARLATTYVSRSPVLENVAGPAEAGGETDEFGLRLSALLDRAGASMLLRGHYEQDKGINPMPRNSSLDLGKHKIESAGDGVQDSDNAFYGVSAETTLPLGEWELFSLTAFEGYRQNYGFDFDGTAAPFGDPSSNANLSYARDFAQFSEEARLSRQFTGGSVLLGVAASLEDFSQRYTIWCGELDPQTVVGSCNYVGAPGRVGPTPASDAPAATLVTDIAQERVSLAAFTYNTLELAERLTLTAGLRLTYEDIRGQGEGVHIFRDGVRAFNDRDGLGPAKGSNVIETTRLSGNAALSYDLGGANAYVSIANGYKSGGFNGEIANNALHYADEGLFAAETVTTIEAGVKGKAATLRYSFAGFHSDYQDPQARIFVEFALPDGSTIVSNSLSNLDAARSYGLEAQLGWTPVRGLDLELGGVWNRARIRQESAIGGNADLYDGQPLPFAPDLSANARVRYQTRVSRDVALALSTNANFRSRFYLDPSGLAERSQGDVLTLSSRASLAFERSGIEVSIWGRNLTNRDYAVSGYGFIGYNTFRSDPRTFGGSVTVAF</sequence>
<evidence type="ECO:0000256" key="6">
    <source>
        <dbReference type="ARBA" id="ARBA00023004"/>
    </source>
</evidence>
<feature type="signal peptide" evidence="13">
    <location>
        <begin position="1"/>
        <end position="22"/>
    </location>
</feature>
<name>A0A395LNN6_9SPHN</name>
<evidence type="ECO:0000259" key="15">
    <source>
        <dbReference type="Pfam" id="PF07715"/>
    </source>
</evidence>
<evidence type="ECO:0000256" key="3">
    <source>
        <dbReference type="ARBA" id="ARBA00022452"/>
    </source>
</evidence>
<comment type="subcellular location">
    <subcellularLocation>
        <location evidence="1 11">Cell outer membrane</location>
        <topology evidence="1 11">Multi-pass membrane protein</topology>
    </subcellularLocation>
</comment>
<dbReference type="GO" id="GO:0009279">
    <property type="term" value="C:cell outer membrane"/>
    <property type="evidence" value="ECO:0007669"/>
    <property type="project" value="UniProtKB-SubCell"/>
</dbReference>
<evidence type="ECO:0000256" key="9">
    <source>
        <dbReference type="ARBA" id="ARBA00023136"/>
    </source>
</evidence>
<protein>
    <submittedName>
        <fullName evidence="16">TonB-dependent receptor</fullName>
    </submittedName>
</protein>
<dbReference type="PANTHER" id="PTHR32552">
    <property type="entry name" value="FERRICHROME IRON RECEPTOR-RELATED"/>
    <property type="match status" value="1"/>
</dbReference>
<evidence type="ECO:0000313" key="16">
    <source>
        <dbReference type="EMBL" id="RDS78269.1"/>
    </source>
</evidence>
<dbReference type="Pfam" id="PF00593">
    <property type="entry name" value="TonB_dep_Rec_b-barrel"/>
    <property type="match status" value="1"/>
</dbReference>
<dbReference type="PROSITE" id="PS52016">
    <property type="entry name" value="TONB_DEPENDENT_REC_3"/>
    <property type="match status" value="1"/>
</dbReference>
<evidence type="ECO:0000256" key="1">
    <source>
        <dbReference type="ARBA" id="ARBA00004571"/>
    </source>
</evidence>
<evidence type="ECO:0000256" key="13">
    <source>
        <dbReference type="SAM" id="SignalP"/>
    </source>
</evidence>
<keyword evidence="4" id="KW-0410">Iron transport</keyword>
<organism evidence="16 17">
    <name type="scientific">Alteriqipengyuania lutimaris</name>
    <dbReference type="NCBI Taxonomy" id="1538146"/>
    <lineage>
        <taxon>Bacteria</taxon>
        <taxon>Pseudomonadati</taxon>
        <taxon>Pseudomonadota</taxon>
        <taxon>Alphaproteobacteria</taxon>
        <taxon>Sphingomonadales</taxon>
        <taxon>Erythrobacteraceae</taxon>
        <taxon>Alteriqipengyuania</taxon>
    </lineage>
</organism>
<dbReference type="InterPro" id="IPR036942">
    <property type="entry name" value="Beta-barrel_TonB_sf"/>
</dbReference>
<dbReference type="Gene3D" id="2.40.170.20">
    <property type="entry name" value="TonB-dependent receptor, beta-barrel domain"/>
    <property type="match status" value="1"/>
</dbReference>
<evidence type="ECO:0000313" key="17">
    <source>
        <dbReference type="Proteomes" id="UP000254101"/>
    </source>
</evidence>
<comment type="caution">
    <text evidence="16">The sequence shown here is derived from an EMBL/GenBank/DDBJ whole genome shotgun (WGS) entry which is preliminary data.</text>
</comment>
<keyword evidence="5 11" id="KW-0812">Transmembrane</keyword>
<keyword evidence="10 11" id="KW-0998">Cell outer membrane</keyword>
<evidence type="ECO:0000256" key="5">
    <source>
        <dbReference type="ARBA" id="ARBA00022692"/>
    </source>
</evidence>
<dbReference type="OrthoDB" id="127311at2"/>
<keyword evidence="6" id="KW-0408">Iron</keyword>
<keyword evidence="17" id="KW-1185">Reference proteome</keyword>
<dbReference type="GO" id="GO:0006826">
    <property type="term" value="P:iron ion transport"/>
    <property type="evidence" value="ECO:0007669"/>
    <property type="project" value="UniProtKB-KW"/>
</dbReference>
<evidence type="ECO:0000256" key="7">
    <source>
        <dbReference type="ARBA" id="ARBA00023065"/>
    </source>
</evidence>
<dbReference type="Proteomes" id="UP000254101">
    <property type="component" value="Unassembled WGS sequence"/>
</dbReference>
<dbReference type="InterPro" id="IPR000531">
    <property type="entry name" value="Beta-barrel_TonB"/>
</dbReference>
<dbReference type="PANTHER" id="PTHR32552:SF81">
    <property type="entry name" value="TONB-DEPENDENT OUTER MEMBRANE RECEPTOR"/>
    <property type="match status" value="1"/>
</dbReference>
<dbReference type="InterPro" id="IPR039426">
    <property type="entry name" value="TonB-dep_rcpt-like"/>
</dbReference>
<dbReference type="EMBL" id="QRBB01000001">
    <property type="protein sequence ID" value="RDS78269.1"/>
    <property type="molecule type" value="Genomic_DNA"/>
</dbReference>
<evidence type="ECO:0000256" key="12">
    <source>
        <dbReference type="RuleBase" id="RU003357"/>
    </source>
</evidence>